<dbReference type="InterPro" id="IPR018253">
    <property type="entry name" value="DnaJ_domain_CS"/>
</dbReference>
<dbReference type="PROSITE" id="PS50076">
    <property type="entry name" value="DNAJ_2"/>
    <property type="match status" value="1"/>
</dbReference>
<accession>A0ABQ7GW09</accession>
<dbReference type="Proteomes" id="UP000815325">
    <property type="component" value="Unassembled WGS sequence"/>
</dbReference>
<dbReference type="PRINTS" id="PR00625">
    <property type="entry name" value="JDOMAIN"/>
</dbReference>
<dbReference type="InterPro" id="IPR001623">
    <property type="entry name" value="DnaJ_domain"/>
</dbReference>
<keyword evidence="1" id="KW-0143">Chaperone</keyword>
<dbReference type="InterPro" id="IPR002939">
    <property type="entry name" value="DnaJ_C"/>
</dbReference>
<evidence type="ECO:0000313" key="4">
    <source>
        <dbReference type="Proteomes" id="UP000815325"/>
    </source>
</evidence>
<name>A0ABQ7GW09_DUNSA</name>
<dbReference type="PANTHER" id="PTHR24078">
    <property type="entry name" value="DNAJ HOMOLOG SUBFAMILY C MEMBER"/>
    <property type="match status" value="1"/>
</dbReference>
<organism evidence="3 4">
    <name type="scientific">Dunaliella salina</name>
    <name type="common">Green alga</name>
    <name type="synonym">Protococcus salinus</name>
    <dbReference type="NCBI Taxonomy" id="3046"/>
    <lineage>
        <taxon>Eukaryota</taxon>
        <taxon>Viridiplantae</taxon>
        <taxon>Chlorophyta</taxon>
        <taxon>core chlorophytes</taxon>
        <taxon>Chlorophyceae</taxon>
        <taxon>CS clade</taxon>
        <taxon>Chlamydomonadales</taxon>
        <taxon>Dunaliellaceae</taxon>
        <taxon>Dunaliella</taxon>
    </lineage>
</organism>
<dbReference type="Gene3D" id="2.60.260.20">
    <property type="entry name" value="Urease metallochaperone UreE, N-terminal domain"/>
    <property type="match status" value="2"/>
</dbReference>
<evidence type="ECO:0000313" key="3">
    <source>
        <dbReference type="EMBL" id="KAF5838793.1"/>
    </source>
</evidence>
<dbReference type="InterPro" id="IPR051339">
    <property type="entry name" value="DnaJ_subfamily_B"/>
</dbReference>
<dbReference type="EMBL" id="MU069566">
    <property type="protein sequence ID" value="KAF5838793.1"/>
    <property type="molecule type" value="Genomic_DNA"/>
</dbReference>
<feature type="domain" description="J" evidence="2">
    <location>
        <begin position="4"/>
        <end position="70"/>
    </location>
</feature>
<dbReference type="InterPro" id="IPR008971">
    <property type="entry name" value="HSP40/DnaJ_pept-bd"/>
</dbReference>
<dbReference type="Pfam" id="PF00226">
    <property type="entry name" value="DnaJ"/>
    <property type="match status" value="1"/>
</dbReference>
<dbReference type="SUPFAM" id="SSF49493">
    <property type="entry name" value="HSP40/DnaJ peptide-binding domain"/>
    <property type="match status" value="2"/>
</dbReference>
<dbReference type="PANTHER" id="PTHR24078:SF553">
    <property type="entry name" value="DNAJ HOMOLOG SUBFAMILY B MEMBER 5"/>
    <property type="match status" value="1"/>
</dbReference>
<sequence>MGKDYYSILGVSKGASPEDLKKAYRKLAMKYHPDKNADNREAAAEKFKDVGEAYEVLSDPQKKEIYDQYGEEGLKQGGPAGPGGFAGARNAEDIFREFFGGSSPFNDDPFESFFGGGGFGPYGGRASSMGPRKARPIEMQLGCTLEELFKGCTKRMKIHRRTSRGQQSEVLEISVKAGWKKGTRITFPEKGDENPGAAAADIVFILEEKPHPRFKRDGNDLIHTSNLLLVDALCGTTLQIPYLDGSTVELPLTDVISPLSIKVIRGKGMPIAKSPGTFGNMLVNFKIIFPRSTQISDEQKQQLRVALAGTVTPGQ</sequence>
<evidence type="ECO:0000259" key="2">
    <source>
        <dbReference type="PROSITE" id="PS50076"/>
    </source>
</evidence>
<dbReference type="CDD" id="cd06257">
    <property type="entry name" value="DnaJ"/>
    <property type="match status" value="1"/>
</dbReference>
<dbReference type="SMART" id="SM00271">
    <property type="entry name" value="DnaJ"/>
    <property type="match status" value="1"/>
</dbReference>
<dbReference type="Gene3D" id="1.10.287.110">
    <property type="entry name" value="DnaJ domain"/>
    <property type="match status" value="1"/>
</dbReference>
<evidence type="ECO:0000256" key="1">
    <source>
        <dbReference type="ARBA" id="ARBA00023186"/>
    </source>
</evidence>
<dbReference type="CDD" id="cd10747">
    <property type="entry name" value="DnaJ_C"/>
    <property type="match status" value="1"/>
</dbReference>
<comment type="caution">
    <text evidence="3">The sequence shown here is derived from an EMBL/GenBank/DDBJ whole genome shotgun (WGS) entry which is preliminary data.</text>
</comment>
<dbReference type="PROSITE" id="PS00636">
    <property type="entry name" value="DNAJ_1"/>
    <property type="match status" value="1"/>
</dbReference>
<gene>
    <name evidence="3" type="ORF">DUNSADRAFT_2256</name>
</gene>
<dbReference type="InterPro" id="IPR036869">
    <property type="entry name" value="J_dom_sf"/>
</dbReference>
<protein>
    <submittedName>
        <fullName evidence="3">DnaJ-like protein</fullName>
    </submittedName>
</protein>
<dbReference type="SUPFAM" id="SSF46565">
    <property type="entry name" value="Chaperone J-domain"/>
    <property type="match status" value="1"/>
</dbReference>
<proteinExistence type="predicted"/>
<dbReference type="Pfam" id="PF01556">
    <property type="entry name" value="DnaJ_C"/>
    <property type="match status" value="1"/>
</dbReference>
<keyword evidence="4" id="KW-1185">Reference proteome</keyword>
<reference evidence="3" key="1">
    <citation type="submission" date="2017-08" db="EMBL/GenBank/DDBJ databases">
        <authorList>
            <person name="Polle J.E."/>
            <person name="Barry K."/>
            <person name="Cushman J."/>
            <person name="Schmutz J."/>
            <person name="Tran D."/>
            <person name="Hathwaick L.T."/>
            <person name="Yim W.C."/>
            <person name="Jenkins J."/>
            <person name="Mckie-Krisberg Z.M."/>
            <person name="Prochnik S."/>
            <person name="Lindquist E."/>
            <person name="Dockter R.B."/>
            <person name="Adam C."/>
            <person name="Molina H."/>
            <person name="Bunkerborg J."/>
            <person name="Jin E."/>
            <person name="Buchheim M."/>
            <person name="Magnuson J."/>
        </authorList>
    </citation>
    <scope>NUCLEOTIDE SEQUENCE</scope>
    <source>
        <strain evidence="3">CCAP 19/18</strain>
    </source>
</reference>